<accession>A0ABT4H698</accession>
<dbReference type="CDD" id="cd00102">
    <property type="entry name" value="IPT"/>
    <property type="match status" value="4"/>
</dbReference>
<dbReference type="Gene3D" id="2.60.120.260">
    <property type="entry name" value="Galactose-binding domain-like"/>
    <property type="match status" value="3"/>
</dbReference>
<dbReference type="PANTHER" id="PTHR13817:SF166">
    <property type="entry name" value="NEURONAL IGCAM-RELATED"/>
    <property type="match status" value="1"/>
</dbReference>
<dbReference type="NCBIfam" id="TIGR03437">
    <property type="entry name" value="Soli_cterm"/>
    <property type="match status" value="1"/>
</dbReference>
<dbReference type="PROSITE" id="PS50853">
    <property type="entry name" value="FN3"/>
    <property type="match status" value="4"/>
</dbReference>
<dbReference type="InterPro" id="IPR036116">
    <property type="entry name" value="FN3_sf"/>
</dbReference>
<dbReference type="InterPro" id="IPR017803">
    <property type="entry name" value="CHP03437_C"/>
</dbReference>
<dbReference type="InterPro" id="IPR013783">
    <property type="entry name" value="Ig-like_fold"/>
</dbReference>
<evidence type="ECO:0000256" key="1">
    <source>
        <dbReference type="ARBA" id="ARBA00022737"/>
    </source>
</evidence>
<dbReference type="RefSeq" id="WP_268600719.1">
    <property type="nucleotide sequence ID" value="NZ_JAMDNP010000092.1"/>
</dbReference>
<dbReference type="PANTHER" id="PTHR13817">
    <property type="entry name" value="TITIN"/>
    <property type="match status" value="1"/>
</dbReference>
<evidence type="ECO:0000259" key="3">
    <source>
        <dbReference type="PROSITE" id="PS50853"/>
    </source>
</evidence>
<feature type="chain" id="PRO_5045563844" evidence="2">
    <location>
        <begin position="27"/>
        <end position="1456"/>
    </location>
</feature>
<keyword evidence="5" id="KW-1185">Reference proteome</keyword>
<dbReference type="CDD" id="cd00063">
    <property type="entry name" value="FN3"/>
    <property type="match status" value="4"/>
</dbReference>
<dbReference type="InterPro" id="IPR003961">
    <property type="entry name" value="FN3_dom"/>
</dbReference>
<dbReference type="SMART" id="SM00060">
    <property type="entry name" value="FN3"/>
    <property type="match status" value="5"/>
</dbReference>
<dbReference type="Proteomes" id="UP001527181">
    <property type="component" value="Unassembled WGS sequence"/>
</dbReference>
<dbReference type="EMBL" id="JAMDNP010000092">
    <property type="protein sequence ID" value="MCY9764513.1"/>
    <property type="molecule type" value="Genomic_DNA"/>
</dbReference>
<dbReference type="Gene3D" id="2.60.40.10">
    <property type="entry name" value="Immunoglobulins"/>
    <property type="match status" value="8"/>
</dbReference>
<dbReference type="InterPro" id="IPR050964">
    <property type="entry name" value="Striated_Muscle_Regulatory"/>
</dbReference>
<sequence>MKKVIRKLMFYICVLALMMQPDLVHAFTVEQDRTLQGYFQIPANTYCSKASFIDLSLEFTNTQDTEAVVTLLLFKKDGSLYTEKGTSIDGLESTIEPGIPFSIQRGSTETYHISYGGHLNNCSDRVYSGKLVVTSGTISANGWVDTINGLHPIHFGGSQAGGQLSGNLITPSDVIPPASVNNLLIGSTSPTAVSLKWTAPGDDEMKGKAAFYDIRYSTSPITEANWNDATQATGEPVPSLAGELEKFTVQGLDPNMIYYFALKTYDKANNGSALSNVVKGVTIDKGPVLERYTNSIIPIMTSSNLPSGKAAATSVKDYYAAWKAFEPGTQAGKSWLSAFAPTLAEPQRVWYEFNTQKQVAKFAIYPTEALNSSPKDFELQGWDGTQWITIQRFTNVTGWVHGSKKEFTLQGTLGSYSKYGISITSTNGNTAYTGIGFIEMFELKKAIEAVADLTPQAPTESSMKLKWTTPKDDGTVKTQKFYDIRYSTIPITESNWMKAAQVIGEPFLGAPGTEESMVVKGLHANRLYYFAMKTYDEAGNISELSNVVYGKTLPLPTDPGVKRYTTNVIPLMTGPDKPSGRADATSVKAYHAAWKAFGIFGEPGNSWLSNFAPTELEPQRIWYDFGMPRQITKLAIYPTEILDANPKDFDLEGWDGVQWVTIQSYTNVVGWVFGSKKEFIVTNAPQSYTKYAIRITATNGNNDFTGIGFIEMYEYKKAIDAINNVTPHSPTETTIDLTWSAPGDDGTIKTSKYYDIRYSKDPITEDNWSVTNAVYGEPFPRAAGLDESYTLTGLEPDTMYYVAMRTHDESGNISSLSNIATATTLPKGSSADGKKYSATIIPTLTGSTTPSGRAGATSVKDFYAAWKAFEPNVQIGNSWVSGFLPTQAEPQRVWYEFGEPKQVAKFAIYPTEVLDMNPKDFELLGWDGFKWITIQSYTDQKGWVLGSKKEFTIANPGSYTKYALSITTNNGNPSATGVGYIEMYELISPLGKVTNLSPISSTDSSIKLSWTSPVDDRQVKTPKQYNLRYSTSPIDELNWATVTQSVYLALANAPGQSELFDVTGLNENTTYFFALKTVDDSGNTSALSNVISFATTSSSQQAKIGITDLSLTSGDIAGGTVVTIRGTNFIKGLKVYFGGEEAMVNSVSSSQVNVVVPKAMKGGTVDVKIVNPDGQQVVKPMAYTYSVPSTAPTITRVSPTSDNIAGGTYIYIDGSNFMKGAKAYFGNTEGEATFESSTRILIKVPKAAVAGPVDIRIVNPDGQEGIVVAGFTYNEPQQQSAPTITTISRTSDTIAGGSLLYINGSNFMKGAKVYFGNTEGEATFESSTRILIKVPKATVTGHVDIRIVNPDGQEGIVVAGFTYNLPQQPGAPTITTLSRTSDTIAGGSLLYIDGSNFMPGAKAYFGNTEGEATFVSDTRVRAKVPKAAVAGPVDIRIVNPDGQEGILLDGFTYKTK</sequence>
<evidence type="ECO:0000256" key="2">
    <source>
        <dbReference type="SAM" id="SignalP"/>
    </source>
</evidence>
<keyword evidence="2" id="KW-0732">Signal</keyword>
<feature type="domain" description="Fibronectin type-III" evidence="3">
    <location>
        <begin position="176"/>
        <end position="286"/>
    </location>
</feature>
<reference evidence="4 5" key="1">
    <citation type="submission" date="2022-05" db="EMBL/GenBank/DDBJ databases">
        <title>Genome Sequencing of Bee-Associated Microbes.</title>
        <authorList>
            <person name="Dunlap C."/>
        </authorList>
    </citation>
    <scope>NUCLEOTIDE SEQUENCE [LARGE SCALE GENOMIC DNA]</scope>
    <source>
        <strain evidence="4 5">NRRL B-04010</strain>
    </source>
</reference>
<feature type="domain" description="Fibronectin type-III" evidence="3">
    <location>
        <begin position="449"/>
        <end position="555"/>
    </location>
</feature>
<dbReference type="SMART" id="SM00429">
    <property type="entry name" value="IPT"/>
    <property type="match status" value="4"/>
</dbReference>
<dbReference type="InterPro" id="IPR014756">
    <property type="entry name" value="Ig_E-set"/>
</dbReference>
<evidence type="ECO:0000313" key="5">
    <source>
        <dbReference type="Proteomes" id="UP001527181"/>
    </source>
</evidence>
<feature type="domain" description="Fibronectin type-III" evidence="3">
    <location>
        <begin position="721"/>
        <end position="827"/>
    </location>
</feature>
<name>A0ABT4H698_PAEAL</name>
<dbReference type="SUPFAM" id="SSF81296">
    <property type="entry name" value="E set domains"/>
    <property type="match status" value="4"/>
</dbReference>
<proteinExistence type="predicted"/>
<dbReference type="InterPro" id="IPR008979">
    <property type="entry name" value="Galactose-bd-like_sf"/>
</dbReference>
<gene>
    <name evidence="4" type="ORF">M5X12_28855</name>
</gene>
<keyword evidence="1" id="KW-0677">Repeat</keyword>
<protein>
    <submittedName>
        <fullName evidence="4">IPT/TIG domain-containing protein</fullName>
    </submittedName>
</protein>
<comment type="caution">
    <text evidence="4">The sequence shown here is derived from an EMBL/GenBank/DDBJ whole genome shotgun (WGS) entry which is preliminary data.</text>
</comment>
<dbReference type="InterPro" id="IPR002909">
    <property type="entry name" value="IPT_dom"/>
</dbReference>
<dbReference type="SUPFAM" id="SSF49265">
    <property type="entry name" value="Fibronectin type III"/>
    <property type="match status" value="2"/>
</dbReference>
<feature type="signal peptide" evidence="2">
    <location>
        <begin position="1"/>
        <end position="26"/>
    </location>
</feature>
<dbReference type="Pfam" id="PF00041">
    <property type="entry name" value="fn3"/>
    <property type="match status" value="4"/>
</dbReference>
<dbReference type="SUPFAM" id="SSF49785">
    <property type="entry name" value="Galactose-binding domain-like"/>
    <property type="match status" value="1"/>
</dbReference>
<organism evidence="4 5">
    <name type="scientific">Paenibacillus alvei</name>
    <name type="common">Bacillus alvei</name>
    <dbReference type="NCBI Taxonomy" id="44250"/>
    <lineage>
        <taxon>Bacteria</taxon>
        <taxon>Bacillati</taxon>
        <taxon>Bacillota</taxon>
        <taxon>Bacilli</taxon>
        <taxon>Bacillales</taxon>
        <taxon>Paenibacillaceae</taxon>
        <taxon>Paenibacillus</taxon>
    </lineage>
</organism>
<feature type="domain" description="Fibronectin type-III" evidence="3">
    <location>
        <begin position="992"/>
        <end position="1098"/>
    </location>
</feature>
<dbReference type="Pfam" id="PF01833">
    <property type="entry name" value="TIG"/>
    <property type="match status" value="4"/>
</dbReference>
<evidence type="ECO:0000313" key="4">
    <source>
        <dbReference type="EMBL" id="MCY9764513.1"/>
    </source>
</evidence>